<accession>A0ABT2KMI3</accession>
<protein>
    <submittedName>
        <fullName evidence="2">Uncharacterized protein</fullName>
    </submittedName>
</protein>
<comment type="caution">
    <text evidence="2">The sequence shown here is derived from an EMBL/GenBank/DDBJ whole genome shotgun (WGS) entry which is preliminary data.</text>
</comment>
<feature type="compositionally biased region" description="Acidic residues" evidence="1">
    <location>
        <begin position="325"/>
        <end position="344"/>
    </location>
</feature>
<sequence length="357" mass="39454">MPELEALRFEAAAYRVRLFLSVDLSGSTAFKNSKEGEARKAGATPSWVTVFQKFYSDFPSLFAAEFQQQKNASVGQDICPELWKAVGDELVFCGRVTNKKSCAVTLSAFVKTLHNYRQRLSEQKVALNLKGAAWLAAFPEPNRTVQLRAGDGSPELLPASEALEHSADERPFEFDFLGKAIDTGFRVASRAQPDKFVLSVQLARLLASHGPELGFGYQVRMERPATLKGVNKNEPYPLLFIDTLEHLPTRKAKELEREVLREHEPPSQPKVADYLEAYSAVVGTDEIMLRLDSGAVEVGPPESYTQNRVLISKHLEGEKKTEIDGGSDGEEDPSLDDSELEDVLLEPLAGDQEGDPS</sequence>
<reference evidence="3" key="1">
    <citation type="submission" date="2023-07" db="EMBL/GenBank/DDBJ databases">
        <title>Yangia mangrovi SAOS 153D genome.</title>
        <authorList>
            <person name="Verma A."/>
            <person name="Pal Y."/>
            <person name="Sundharam S."/>
            <person name="Bisht B."/>
            <person name="Srinivasan K."/>
        </authorList>
    </citation>
    <scope>NUCLEOTIDE SEQUENCE [LARGE SCALE GENOMIC DNA]</scope>
    <source>
        <strain evidence="3">SAOS 153D</strain>
    </source>
</reference>
<keyword evidence="3" id="KW-1185">Reference proteome</keyword>
<gene>
    <name evidence="2" type="ORF">CLG85_017780</name>
</gene>
<feature type="compositionally biased region" description="Basic and acidic residues" evidence="1">
    <location>
        <begin position="314"/>
        <end position="323"/>
    </location>
</feature>
<evidence type="ECO:0000313" key="2">
    <source>
        <dbReference type="EMBL" id="MCT4372064.1"/>
    </source>
</evidence>
<dbReference type="EMBL" id="NTHN02000037">
    <property type="protein sequence ID" value="MCT4372064.1"/>
    <property type="molecule type" value="Genomic_DNA"/>
</dbReference>
<evidence type="ECO:0000313" key="3">
    <source>
        <dbReference type="Proteomes" id="UP000217448"/>
    </source>
</evidence>
<dbReference type="Proteomes" id="UP000217448">
    <property type="component" value="Unassembled WGS sequence"/>
</dbReference>
<proteinExistence type="predicted"/>
<name>A0ABT2KMI3_9RHOB</name>
<dbReference type="RefSeq" id="WP_141244553.1">
    <property type="nucleotide sequence ID" value="NZ_NTHN02000037.1"/>
</dbReference>
<feature type="region of interest" description="Disordered" evidence="1">
    <location>
        <begin position="314"/>
        <end position="357"/>
    </location>
</feature>
<evidence type="ECO:0000256" key="1">
    <source>
        <dbReference type="SAM" id="MobiDB-lite"/>
    </source>
</evidence>
<organism evidence="2 3">
    <name type="scientific">Alloyangia mangrovi</name>
    <dbReference type="NCBI Taxonomy" id="1779329"/>
    <lineage>
        <taxon>Bacteria</taxon>
        <taxon>Pseudomonadati</taxon>
        <taxon>Pseudomonadota</taxon>
        <taxon>Alphaproteobacteria</taxon>
        <taxon>Rhodobacterales</taxon>
        <taxon>Roseobacteraceae</taxon>
        <taxon>Alloyangia</taxon>
    </lineage>
</organism>